<dbReference type="EMBL" id="FXBB01000008">
    <property type="protein sequence ID" value="SMG22173.1"/>
    <property type="molecule type" value="Genomic_DNA"/>
</dbReference>
<name>A0A1X7J3U2_9BACT</name>
<dbReference type="AlphaFoldDB" id="A0A1X7J3U2"/>
<sequence length="120" mass="13448">MRCKAGLQCKITALILASVLLVLAVVVGISTYMNRKESLEQAHKLALSMSREYANQIRVELEMAMEATRGMANIINGMRESGRLDRDEVNRIMAQTLRGNPNFNGIWGCWEPNSFDGRDS</sequence>
<dbReference type="Gene3D" id="3.30.450.20">
    <property type="entry name" value="PAS domain"/>
    <property type="match status" value="1"/>
</dbReference>
<protein>
    <submittedName>
        <fullName evidence="1">Methyl-accepting chemotaxis protein</fullName>
    </submittedName>
</protein>
<dbReference type="OrthoDB" id="8576332at2"/>
<dbReference type="RefSeq" id="WP_085544161.1">
    <property type="nucleotide sequence ID" value="NZ_FXBB01000008.1"/>
</dbReference>
<reference evidence="2" key="1">
    <citation type="submission" date="2017-04" db="EMBL/GenBank/DDBJ databases">
        <authorList>
            <person name="Varghese N."/>
            <person name="Submissions S."/>
        </authorList>
    </citation>
    <scope>NUCLEOTIDE SEQUENCE [LARGE SCALE GENOMIC DNA]</scope>
    <source>
        <strain evidence="2">USBA 82</strain>
    </source>
</reference>
<proteinExistence type="predicted"/>
<gene>
    <name evidence="1" type="ORF">SAMN06275492_10813</name>
</gene>
<evidence type="ECO:0000313" key="1">
    <source>
        <dbReference type="EMBL" id="SMG22173.1"/>
    </source>
</evidence>
<accession>A0A1X7J3U2</accession>
<keyword evidence="2" id="KW-1185">Reference proteome</keyword>
<evidence type="ECO:0000313" key="2">
    <source>
        <dbReference type="Proteomes" id="UP000193355"/>
    </source>
</evidence>
<organism evidence="1 2">
    <name type="scientific">Dethiosulfovibrio salsuginis</name>
    <dbReference type="NCBI Taxonomy" id="561720"/>
    <lineage>
        <taxon>Bacteria</taxon>
        <taxon>Thermotogati</taxon>
        <taxon>Synergistota</taxon>
        <taxon>Synergistia</taxon>
        <taxon>Synergistales</taxon>
        <taxon>Dethiosulfovibrionaceae</taxon>
        <taxon>Dethiosulfovibrio</taxon>
    </lineage>
</organism>
<dbReference type="Proteomes" id="UP000193355">
    <property type="component" value="Unassembled WGS sequence"/>
</dbReference>
<dbReference type="STRING" id="561720.SAMN06275492_10813"/>